<keyword evidence="7 13" id="KW-0479">Metal-binding</keyword>
<keyword evidence="12 15" id="KW-0472">Membrane</keyword>
<keyword evidence="9 14" id="KW-0560">Oxidoreductase</keyword>
<feature type="transmembrane region" description="Helical" evidence="15">
    <location>
        <begin position="290"/>
        <end position="318"/>
    </location>
</feature>
<dbReference type="OrthoDB" id="2789670at2759"/>
<organism evidence="16 17">
    <name type="scientific">Obba rivulosa</name>
    <dbReference type="NCBI Taxonomy" id="1052685"/>
    <lineage>
        <taxon>Eukaryota</taxon>
        <taxon>Fungi</taxon>
        <taxon>Dikarya</taxon>
        <taxon>Basidiomycota</taxon>
        <taxon>Agaricomycotina</taxon>
        <taxon>Agaricomycetes</taxon>
        <taxon>Polyporales</taxon>
        <taxon>Gelatoporiaceae</taxon>
        <taxon>Obba</taxon>
    </lineage>
</organism>
<dbReference type="PANTHER" id="PTHR46300:SF7">
    <property type="entry name" value="P450, PUTATIVE (EUROFUNG)-RELATED"/>
    <property type="match status" value="1"/>
</dbReference>
<comment type="pathway">
    <text evidence="3">Secondary metabolite biosynthesis.</text>
</comment>
<comment type="cofactor">
    <cofactor evidence="1 13">
        <name>heme</name>
        <dbReference type="ChEBI" id="CHEBI:30413"/>
    </cofactor>
</comment>
<dbReference type="Pfam" id="PF00067">
    <property type="entry name" value="p450"/>
    <property type="match status" value="1"/>
</dbReference>
<dbReference type="InterPro" id="IPR017972">
    <property type="entry name" value="Cyt_P450_CS"/>
</dbReference>
<dbReference type="EMBL" id="KV722518">
    <property type="protein sequence ID" value="OCH86637.1"/>
    <property type="molecule type" value="Genomic_DNA"/>
</dbReference>
<evidence type="ECO:0000256" key="3">
    <source>
        <dbReference type="ARBA" id="ARBA00005179"/>
    </source>
</evidence>
<dbReference type="InterPro" id="IPR050364">
    <property type="entry name" value="Cytochrome_P450_fung"/>
</dbReference>
<comment type="subcellular location">
    <subcellularLocation>
        <location evidence="2">Membrane</location>
        <topology evidence="2">Single-pass membrane protein</topology>
    </subcellularLocation>
</comment>
<evidence type="ECO:0000256" key="2">
    <source>
        <dbReference type="ARBA" id="ARBA00004167"/>
    </source>
</evidence>
<keyword evidence="10 13" id="KW-0408">Iron</keyword>
<dbReference type="PANTHER" id="PTHR46300">
    <property type="entry name" value="P450, PUTATIVE (EUROFUNG)-RELATED-RELATED"/>
    <property type="match status" value="1"/>
</dbReference>
<evidence type="ECO:0000256" key="1">
    <source>
        <dbReference type="ARBA" id="ARBA00001971"/>
    </source>
</evidence>
<name>A0A8E2DH33_9APHY</name>
<evidence type="ECO:0000256" key="10">
    <source>
        <dbReference type="ARBA" id="ARBA00023004"/>
    </source>
</evidence>
<proteinExistence type="inferred from homology"/>
<evidence type="ECO:0000256" key="6">
    <source>
        <dbReference type="ARBA" id="ARBA00022692"/>
    </source>
</evidence>
<evidence type="ECO:0000256" key="4">
    <source>
        <dbReference type="ARBA" id="ARBA00010617"/>
    </source>
</evidence>
<evidence type="ECO:0000313" key="17">
    <source>
        <dbReference type="Proteomes" id="UP000250043"/>
    </source>
</evidence>
<evidence type="ECO:0000256" key="7">
    <source>
        <dbReference type="ARBA" id="ARBA00022723"/>
    </source>
</evidence>
<evidence type="ECO:0000256" key="12">
    <source>
        <dbReference type="ARBA" id="ARBA00023136"/>
    </source>
</evidence>
<dbReference type="Proteomes" id="UP000250043">
    <property type="component" value="Unassembled WGS sequence"/>
</dbReference>
<dbReference type="GO" id="GO:0016705">
    <property type="term" value="F:oxidoreductase activity, acting on paired donors, with incorporation or reduction of molecular oxygen"/>
    <property type="evidence" value="ECO:0007669"/>
    <property type="project" value="InterPro"/>
</dbReference>
<reference evidence="16 17" key="1">
    <citation type="submission" date="2016-07" db="EMBL/GenBank/DDBJ databases">
        <title>Draft genome of the white-rot fungus Obba rivulosa 3A-2.</title>
        <authorList>
            <consortium name="DOE Joint Genome Institute"/>
            <person name="Miettinen O."/>
            <person name="Riley R."/>
            <person name="Acob R."/>
            <person name="Barry K."/>
            <person name="Cullen D."/>
            <person name="De Vries R."/>
            <person name="Hainaut M."/>
            <person name="Hatakka A."/>
            <person name="Henrissat B."/>
            <person name="Hilden K."/>
            <person name="Kuo R."/>
            <person name="Labutti K."/>
            <person name="Lipzen A."/>
            <person name="Makela M.R."/>
            <person name="Sandor L."/>
            <person name="Spatafora J.W."/>
            <person name="Grigoriev I.V."/>
            <person name="Hibbett D.S."/>
        </authorList>
    </citation>
    <scope>NUCLEOTIDE SEQUENCE [LARGE SCALE GENOMIC DNA]</scope>
    <source>
        <strain evidence="16 17">3A-2</strain>
    </source>
</reference>
<keyword evidence="6 15" id="KW-0812">Transmembrane</keyword>
<evidence type="ECO:0000256" key="9">
    <source>
        <dbReference type="ARBA" id="ARBA00023002"/>
    </source>
</evidence>
<dbReference type="CDD" id="cd11065">
    <property type="entry name" value="CYP64-like"/>
    <property type="match status" value="1"/>
</dbReference>
<evidence type="ECO:0000256" key="8">
    <source>
        <dbReference type="ARBA" id="ARBA00022989"/>
    </source>
</evidence>
<evidence type="ECO:0000256" key="15">
    <source>
        <dbReference type="SAM" id="Phobius"/>
    </source>
</evidence>
<evidence type="ECO:0000256" key="5">
    <source>
        <dbReference type="ARBA" id="ARBA00022617"/>
    </source>
</evidence>
<feature type="binding site" description="axial binding residue" evidence="13">
    <location>
        <position position="440"/>
    </location>
    <ligand>
        <name>heme</name>
        <dbReference type="ChEBI" id="CHEBI:30413"/>
    </ligand>
    <ligandPart>
        <name>Fe</name>
        <dbReference type="ChEBI" id="CHEBI:18248"/>
    </ligandPart>
</feature>
<dbReference type="SUPFAM" id="SSF48264">
    <property type="entry name" value="Cytochrome P450"/>
    <property type="match status" value="1"/>
</dbReference>
<comment type="similarity">
    <text evidence="4 14">Belongs to the cytochrome P450 family.</text>
</comment>
<sequence>MSYTSATLLDVQLALALLLAAAYAFRRYRRYKASKGLPFPPGPPGNLLTGNILEVSQYEAPSAFTRYQRQYGDVMMFRGLGSRVLVLNSLQAINDLLDKRASNYSHRPISISGGELIGFGESMLLLPYGAEWRAHRKLAHVALNPTQVKEYQVLQEDIAAWLAKGLLETPEDFVDVVRISAGRLIIAVTYGIPASPTQTEASSERFAEAAKKAVIPGYYLCDFLPFLKHAPSWVPFQRELQEGRQIWYEFLTRPFEHVKSEMATGGVLPSLMRNLLSSPPKDVPDFERRLMLVGGVMFGAGSETIYATILALIMAMALNPDKQRLAQAEIDAVIGDDRLPTVEDRPNLPYVNAVIKETMRWQPVNPLGVGRRSAEDDFYNGYYIPKDTIVVPNTWCVSTVAYAPNAKYDPNTFIPERFLDNTQTIVDPTAYAFGYGRRACPGRYMGENSVFIFAATILASFRISRLDGEELVQRFSQHLVRYAVAEPYKCSIVSRSAAKAKLIELRAADSKA</sequence>
<keyword evidence="11 14" id="KW-0503">Monooxygenase</keyword>
<keyword evidence="8 15" id="KW-1133">Transmembrane helix</keyword>
<dbReference type="Gene3D" id="1.10.630.10">
    <property type="entry name" value="Cytochrome P450"/>
    <property type="match status" value="1"/>
</dbReference>
<dbReference type="InterPro" id="IPR036396">
    <property type="entry name" value="Cyt_P450_sf"/>
</dbReference>
<dbReference type="PRINTS" id="PR00463">
    <property type="entry name" value="EP450I"/>
</dbReference>
<dbReference type="GO" id="GO:0004497">
    <property type="term" value="F:monooxygenase activity"/>
    <property type="evidence" value="ECO:0007669"/>
    <property type="project" value="UniProtKB-KW"/>
</dbReference>
<dbReference type="InterPro" id="IPR001128">
    <property type="entry name" value="Cyt_P450"/>
</dbReference>
<dbReference type="GO" id="GO:0005506">
    <property type="term" value="F:iron ion binding"/>
    <property type="evidence" value="ECO:0007669"/>
    <property type="project" value="InterPro"/>
</dbReference>
<keyword evidence="17" id="KW-1185">Reference proteome</keyword>
<dbReference type="AlphaFoldDB" id="A0A8E2DH33"/>
<evidence type="ECO:0000256" key="11">
    <source>
        <dbReference type="ARBA" id="ARBA00023033"/>
    </source>
</evidence>
<keyword evidence="5 13" id="KW-0349">Heme</keyword>
<evidence type="ECO:0000256" key="14">
    <source>
        <dbReference type="RuleBase" id="RU000461"/>
    </source>
</evidence>
<feature type="transmembrane region" description="Helical" evidence="15">
    <location>
        <begin position="6"/>
        <end position="25"/>
    </location>
</feature>
<dbReference type="PROSITE" id="PS00086">
    <property type="entry name" value="CYTOCHROME_P450"/>
    <property type="match status" value="1"/>
</dbReference>
<gene>
    <name evidence="16" type="ORF">OBBRIDRAFT_737642</name>
</gene>
<dbReference type="PRINTS" id="PR00385">
    <property type="entry name" value="P450"/>
</dbReference>
<evidence type="ECO:0000256" key="13">
    <source>
        <dbReference type="PIRSR" id="PIRSR602401-1"/>
    </source>
</evidence>
<evidence type="ECO:0000313" key="16">
    <source>
        <dbReference type="EMBL" id="OCH86637.1"/>
    </source>
</evidence>
<accession>A0A8E2DH33</accession>
<dbReference type="InterPro" id="IPR002401">
    <property type="entry name" value="Cyt_P450_E_grp-I"/>
</dbReference>
<dbReference type="GO" id="GO:0020037">
    <property type="term" value="F:heme binding"/>
    <property type="evidence" value="ECO:0007669"/>
    <property type="project" value="InterPro"/>
</dbReference>
<dbReference type="GO" id="GO:0016020">
    <property type="term" value="C:membrane"/>
    <property type="evidence" value="ECO:0007669"/>
    <property type="project" value="UniProtKB-SubCell"/>
</dbReference>
<protein>
    <submittedName>
        <fullName evidence="16">Cytochrome P450</fullName>
    </submittedName>
</protein>